<dbReference type="EMBL" id="CAKXAJ010024619">
    <property type="protein sequence ID" value="CAH2228991.1"/>
    <property type="molecule type" value="Genomic_DNA"/>
</dbReference>
<evidence type="ECO:0000313" key="1">
    <source>
        <dbReference type="EMBL" id="CAH2228991.1"/>
    </source>
</evidence>
<gene>
    <name evidence="1" type="primary">jg22006</name>
    <name evidence="1" type="ORF">PAEG_LOCUS8491</name>
</gene>
<name>A0A8S4R4U4_9NEOP</name>
<dbReference type="OrthoDB" id="71307at2759"/>
<keyword evidence="2" id="KW-1185">Reference proteome</keyword>
<reference evidence="1" key="1">
    <citation type="submission" date="2022-03" db="EMBL/GenBank/DDBJ databases">
        <authorList>
            <person name="Lindestad O."/>
        </authorList>
    </citation>
    <scope>NUCLEOTIDE SEQUENCE</scope>
</reference>
<proteinExistence type="predicted"/>
<organism evidence="1 2">
    <name type="scientific">Pararge aegeria aegeria</name>
    <dbReference type="NCBI Taxonomy" id="348720"/>
    <lineage>
        <taxon>Eukaryota</taxon>
        <taxon>Metazoa</taxon>
        <taxon>Ecdysozoa</taxon>
        <taxon>Arthropoda</taxon>
        <taxon>Hexapoda</taxon>
        <taxon>Insecta</taxon>
        <taxon>Pterygota</taxon>
        <taxon>Neoptera</taxon>
        <taxon>Endopterygota</taxon>
        <taxon>Lepidoptera</taxon>
        <taxon>Glossata</taxon>
        <taxon>Ditrysia</taxon>
        <taxon>Papilionoidea</taxon>
        <taxon>Nymphalidae</taxon>
        <taxon>Satyrinae</taxon>
        <taxon>Satyrini</taxon>
        <taxon>Parargina</taxon>
        <taxon>Pararge</taxon>
    </lineage>
</organism>
<evidence type="ECO:0000313" key="2">
    <source>
        <dbReference type="Proteomes" id="UP000838756"/>
    </source>
</evidence>
<dbReference type="AlphaFoldDB" id="A0A8S4R4U4"/>
<comment type="caution">
    <text evidence="1">The sequence shown here is derived from an EMBL/GenBank/DDBJ whole genome shotgun (WGS) entry which is preliminary data.</text>
</comment>
<sequence length="80" mass="9347">DRKGGETPLHLAVNSANCELDMVLIYFSVDRRDWFSLAHAENLSKKTPLEYAKNGLRSRPTTYPREIFEFLEKCRKTTRN</sequence>
<protein>
    <submittedName>
        <fullName evidence="1">Jg22006 protein</fullName>
    </submittedName>
</protein>
<accession>A0A8S4R4U4</accession>
<dbReference type="Proteomes" id="UP000838756">
    <property type="component" value="Unassembled WGS sequence"/>
</dbReference>
<feature type="non-terminal residue" evidence="1">
    <location>
        <position position="1"/>
    </location>
</feature>